<evidence type="ECO:0000313" key="1">
    <source>
        <dbReference type="EMBL" id="ATG47024.1"/>
    </source>
</evidence>
<reference evidence="1 2" key="1">
    <citation type="submission" date="2017-06" db="EMBL/GenBank/DDBJ databases">
        <title>Celeribacter sp. TSPH2 complete genome sequence.</title>
        <authorList>
            <person name="Woo J.-H."/>
            <person name="Kim H.-S."/>
        </authorList>
    </citation>
    <scope>NUCLEOTIDE SEQUENCE [LARGE SCALE GENOMIC DNA]</scope>
    <source>
        <strain evidence="1 2">TSPH2</strain>
    </source>
</reference>
<gene>
    <name evidence="1" type="ORF">CEW89_05220</name>
</gene>
<name>A0A291GAD5_9RHOB</name>
<dbReference type="RefSeq" id="WP_096805163.1">
    <property type="nucleotide sequence ID" value="NZ_CP022196.1"/>
</dbReference>
<dbReference type="KEGG" id="ceh:CEW89_05220"/>
<dbReference type="EMBL" id="CP022196">
    <property type="protein sequence ID" value="ATG47024.1"/>
    <property type="molecule type" value="Genomic_DNA"/>
</dbReference>
<organism evidence="1 2">
    <name type="scientific">Celeribacter ethanolicus</name>
    <dbReference type="NCBI Taxonomy" id="1758178"/>
    <lineage>
        <taxon>Bacteria</taxon>
        <taxon>Pseudomonadati</taxon>
        <taxon>Pseudomonadota</taxon>
        <taxon>Alphaproteobacteria</taxon>
        <taxon>Rhodobacterales</taxon>
        <taxon>Roseobacteraceae</taxon>
        <taxon>Celeribacter</taxon>
    </lineage>
</organism>
<proteinExistence type="predicted"/>
<dbReference type="STRING" id="1758178.GCA_001550095_00535"/>
<dbReference type="Proteomes" id="UP000217935">
    <property type="component" value="Chromosome"/>
</dbReference>
<dbReference type="AlphaFoldDB" id="A0A291GAD5"/>
<evidence type="ECO:0000313" key="2">
    <source>
        <dbReference type="Proteomes" id="UP000217935"/>
    </source>
</evidence>
<dbReference type="OrthoDB" id="6174477at2"/>
<accession>A0A291GAD5</accession>
<sequence length="270" mass="29429">MTKRLCVLGNSHMAAFATAAERDAARWPGMALDMFGAHGDALSRFEVQDGRFLSEDAEARARLAHLVGRDAFALSDYDGFVVTGLHVSVFTFVRMFRELSSVDMPSVKGALSALEDGRPLASTAMLRAYGTERLMRTAGMKLALMLRAACDAPVFVASQPRPSGRVRERGGTYLGFTQLAARGDGGFVSDWFDRETEAFCASRRLKFIPQPAETVEEGLFTSESFLRGSVRLAKRKGLAHDDDDVLHANADFARLMVDQVAVAMNLPIAA</sequence>
<protein>
    <submittedName>
        <fullName evidence="1">Uncharacterized protein</fullName>
    </submittedName>
</protein>
<keyword evidence="2" id="KW-1185">Reference proteome</keyword>